<dbReference type="InterPro" id="IPR001932">
    <property type="entry name" value="PPM-type_phosphatase-like_dom"/>
</dbReference>
<dbReference type="Gene3D" id="3.60.40.10">
    <property type="entry name" value="PPM-type phosphatase domain"/>
    <property type="match status" value="1"/>
</dbReference>
<comment type="caution">
    <text evidence="2">The sequence shown here is derived from an EMBL/GenBank/DDBJ whole genome shotgun (WGS) entry which is preliminary data.</text>
</comment>
<dbReference type="SUPFAM" id="SSF81606">
    <property type="entry name" value="PP2C-like"/>
    <property type="match status" value="1"/>
</dbReference>
<dbReference type="Pfam" id="PF13672">
    <property type="entry name" value="PP2C_2"/>
    <property type="match status" value="1"/>
</dbReference>
<evidence type="ECO:0000259" key="1">
    <source>
        <dbReference type="PROSITE" id="PS51746"/>
    </source>
</evidence>
<feature type="domain" description="PPM-type phosphatase" evidence="1">
    <location>
        <begin position="4"/>
        <end position="255"/>
    </location>
</feature>
<dbReference type="InterPro" id="IPR036457">
    <property type="entry name" value="PPM-type-like_dom_sf"/>
</dbReference>
<dbReference type="Proteomes" id="UP000176389">
    <property type="component" value="Unassembled WGS sequence"/>
</dbReference>
<gene>
    <name evidence="2" type="ORF">A2Z11_00405</name>
</gene>
<evidence type="ECO:0000313" key="2">
    <source>
        <dbReference type="EMBL" id="OGY25069.1"/>
    </source>
</evidence>
<reference evidence="2 3" key="1">
    <citation type="journal article" date="2016" name="Nat. Commun.">
        <title>Thousands of microbial genomes shed light on interconnected biogeochemical processes in an aquifer system.</title>
        <authorList>
            <person name="Anantharaman K."/>
            <person name="Brown C.T."/>
            <person name="Hug L.A."/>
            <person name="Sharon I."/>
            <person name="Castelle C.J."/>
            <person name="Probst A.J."/>
            <person name="Thomas B.C."/>
            <person name="Singh A."/>
            <person name="Wilkins M.J."/>
            <person name="Karaoz U."/>
            <person name="Brodie E.L."/>
            <person name="Williams K.H."/>
            <person name="Hubbard S.S."/>
            <person name="Banfield J.F."/>
        </authorList>
    </citation>
    <scope>NUCLEOTIDE SEQUENCE [LARGE SCALE GENOMIC DNA]</scope>
</reference>
<dbReference type="EMBL" id="MHCS01000056">
    <property type="protein sequence ID" value="OGY25069.1"/>
    <property type="molecule type" value="Genomic_DNA"/>
</dbReference>
<proteinExistence type="predicted"/>
<dbReference type="SMART" id="SM00331">
    <property type="entry name" value="PP2C_SIG"/>
    <property type="match status" value="1"/>
</dbReference>
<accession>A0A1G1WBK7</accession>
<sequence length="257" mass="28143">MKLKFYSHSLPSNTHPEENQDALFIDQKNKAAGIFDGIGGLAYGGQAAISAAEFCKIEISQVGIEKTLENCHRFLKEKGKKEFGKEIATTAAVTQIYLKQTPALIVWGSVGDSRIYHLSSTGFAQASTDDSLITQAMENGWVSSSKAEQINQAENLRGLNRVEKNLFQNRNLITQALGIGVMTTRVGKFKARKGDRVVLTSDGVHNNLTNLQIEQILKNKPADPAKKLVEEATFISETDSLRAKSDDMTAVVVELLS</sequence>
<dbReference type="AlphaFoldDB" id="A0A1G1WBK7"/>
<dbReference type="SMART" id="SM00332">
    <property type="entry name" value="PP2Cc"/>
    <property type="match status" value="1"/>
</dbReference>
<protein>
    <recommendedName>
        <fullName evidence="1">PPM-type phosphatase domain-containing protein</fullName>
    </recommendedName>
</protein>
<evidence type="ECO:0000313" key="3">
    <source>
        <dbReference type="Proteomes" id="UP000176389"/>
    </source>
</evidence>
<dbReference type="PROSITE" id="PS51746">
    <property type="entry name" value="PPM_2"/>
    <property type="match status" value="1"/>
</dbReference>
<name>A0A1G1WBK7_9BACT</name>
<dbReference type="STRING" id="1802596.A2Z11_00405"/>
<organism evidence="2 3">
    <name type="scientific">Candidatus Woykebacteria bacterium RBG_16_43_9</name>
    <dbReference type="NCBI Taxonomy" id="1802596"/>
    <lineage>
        <taxon>Bacteria</taxon>
        <taxon>Candidatus Woykeibacteriota</taxon>
    </lineage>
</organism>